<dbReference type="EMBL" id="FMYV01000002">
    <property type="protein sequence ID" value="SDC19735.1"/>
    <property type="molecule type" value="Genomic_DNA"/>
</dbReference>
<dbReference type="CDD" id="cd01045">
    <property type="entry name" value="Ferritin_like_AB"/>
    <property type="match status" value="1"/>
</dbReference>
<dbReference type="Proteomes" id="UP000199322">
    <property type="component" value="Unassembled WGS sequence"/>
</dbReference>
<evidence type="ECO:0000313" key="3">
    <source>
        <dbReference type="EMBL" id="TGG88260.1"/>
    </source>
</evidence>
<evidence type="ECO:0000313" key="2">
    <source>
        <dbReference type="EMBL" id="SDC19735.1"/>
    </source>
</evidence>
<dbReference type="Pfam" id="PF02915">
    <property type="entry name" value="Rubrerythrin"/>
    <property type="match status" value="1"/>
</dbReference>
<dbReference type="SUPFAM" id="SSF47240">
    <property type="entry name" value="Ferritin-like"/>
    <property type="match status" value="1"/>
</dbReference>
<dbReference type="Proteomes" id="UP000297288">
    <property type="component" value="Unassembled WGS sequence"/>
</dbReference>
<dbReference type="InterPro" id="IPR003251">
    <property type="entry name" value="Rr_diiron-bd_dom"/>
</dbReference>
<name>A0A1G6JMQ9_9BACT</name>
<dbReference type="STRING" id="28234.SAMN04488588_0572"/>
<dbReference type="InterPro" id="IPR012347">
    <property type="entry name" value="Ferritin-like"/>
</dbReference>
<dbReference type="PANTHER" id="PTHR33531:SF7">
    <property type="entry name" value="HYPOTHETICAL MEMBRANE PROTEIN, CONSERVED"/>
    <property type="match status" value="1"/>
</dbReference>
<dbReference type="RefSeq" id="WP_091402633.1">
    <property type="nucleotide sequence ID" value="NZ_FMYV01000002.1"/>
</dbReference>
<proteinExistence type="predicted"/>
<evidence type="ECO:0000259" key="1">
    <source>
        <dbReference type="Pfam" id="PF02915"/>
    </source>
</evidence>
<dbReference type="OrthoDB" id="9808511at2"/>
<dbReference type="AlphaFoldDB" id="A0A1G6JMQ9"/>
<accession>A0A1G6JMQ9</accession>
<sequence length="166" mass="19992">MTKVLGILKYALSREKEGNEFYKTNKLKVKNSQLKEIFENLAEMEYDHIQYISDLIDATEDGNKKLNEIIFEEDKSFFESRKKNEIVEEEIEDMTSDLSIIRMAYLIEEDFKNFYDNAADNVEDKDAKDILKKLSKWEKNHRDTLYDLYRDMMKDYWDEMGFEPLF</sequence>
<keyword evidence="4" id="KW-1185">Reference proteome</keyword>
<evidence type="ECO:0000313" key="5">
    <source>
        <dbReference type="Proteomes" id="UP000297288"/>
    </source>
</evidence>
<feature type="domain" description="Rubrerythrin diiron-binding" evidence="1">
    <location>
        <begin position="7"/>
        <end position="148"/>
    </location>
</feature>
<reference evidence="3 5" key="2">
    <citation type="submission" date="2019-04" db="EMBL/GenBank/DDBJ databases">
        <title>Draft genome sequence data and analysis of a Fermenting Bacterium, Geotoga petraea strain HO-Geo1, isolated from heavy-oil petroleum reservoir in Russia.</title>
        <authorList>
            <person name="Grouzdev D.S."/>
            <person name="Semenova E.M."/>
            <person name="Sokolova D.S."/>
            <person name="Tourova T.P."/>
            <person name="Poltaraus A.B."/>
            <person name="Nazina T.N."/>
        </authorList>
    </citation>
    <scope>NUCLEOTIDE SEQUENCE [LARGE SCALE GENOMIC DNA]</scope>
    <source>
        <strain evidence="3 5">HO-Geo1</strain>
    </source>
</reference>
<dbReference type="GO" id="GO:0046872">
    <property type="term" value="F:metal ion binding"/>
    <property type="evidence" value="ECO:0007669"/>
    <property type="project" value="InterPro"/>
</dbReference>
<protein>
    <submittedName>
        <fullName evidence="2">Rubrerythrin</fullName>
    </submittedName>
</protein>
<organism evidence="2 4">
    <name type="scientific">Geotoga petraea</name>
    <dbReference type="NCBI Taxonomy" id="28234"/>
    <lineage>
        <taxon>Bacteria</taxon>
        <taxon>Thermotogati</taxon>
        <taxon>Thermotogota</taxon>
        <taxon>Thermotogae</taxon>
        <taxon>Petrotogales</taxon>
        <taxon>Petrotogaceae</taxon>
        <taxon>Geotoga</taxon>
    </lineage>
</organism>
<reference evidence="2 4" key="1">
    <citation type="submission" date="2016-10" db="EMBL/GenBank/DDBJ databases">
        <authorList>
            <person name="de Groot N.N."/>
        </authorList>
    </citation>
    <scope>NUCLEOTIDE SEQUENCE [LARGE SCALE GENOMIC DNA]</scope>
    <source>
        <strain evidence="2 4">WG14</strain>
    </source>
</reference>
<gene>
    <name evidence="3" type="ORF">E4650_04265</name>
    <name evidence="2" type="ORF">SAMN04488588_0572</name>
</gene>
<dbReference type="InterPro" id="IPR009078">
    <property type="entry name" value="Ferritin-like_SF"/>
</dbReference>
<evidence type="ECO:0000313" key="4">
    <source>
        <dbReference type="Proteomes" id="UP000199322"/>
    </source>
</evidence>
<dbReference type="PANTHER" id="PTHR33531">
    <property type="entry name" value="RUBRERYTHRIN SUBFAMILY"/>
    <property type="match status" value="1"/>
</dbReference>
<dbReference type="Gene3D" id="1.20.1260.10">
    <property type="match status" value="1"/>
</dbReference>
<dbReference type="GO" id="GO:0016491">
    <property type="term" value="F:oxidoreductase activity"/>
    <property type="evidence" value="ECO:0007669"/>
    <property type="project" value="InterPro"/>
</dbReference>
<dbReference type="EMBL" id="SRME01000002">
    <property type="protein sequence ID" value="TGG88260.1"/>
    <property type="molecule type" value="Genomic_DNA"/>
</dbReference>